<proteinExistence type="predicted"/>
<comment type="caution">
    <text evidence="1">The sequence shown here is derived from an EMBL/GenBank/DDBJ whole genome shotgun (WGS) entry which is preliminary data.</text>
</comment>
<evidence type="ECO:0000313" key="2">
    <source>
        <dbReference type="Proteomes" id="UP000177950"/>
    </source>
</evidence>
<dbReference type="AlphaFoldDB" id="A0A1F6UKI1"/>
<reference evidence="1 2" key="1">
    <citation type="journal article" date="2016" name="Nat. Commun.">
        <title>Thousands of microbial genomes shed light on interconnected biogeochemical processes in an aquifer system.</title>
        <authorList>
            <person name="Anantharaman K."/>
            <person name="Brown C.T."/>
            <person name="Hug L.A."/>
            <person name="Sharon I."/>
            <person name="Castelle C.J."/>
            <person name="Probst A.J."/>
            <person name="Thomas B.C."/>
            <person name="Singh A."/>
            <person name="Wilkins M.J."/>
            <person name="Karaoz U."/>
            <person name="Brodie E.L."/>
            <person name="Williams K.H."/>
            <person name="Hubbard S.S."/>
            <person name="Banfield J.F."/>
        </authorList>
    </citation>
    <scope>NUCLEOTIDE SEQUENCE [LARGE SCALE GENOMIC DNA]</scope>
</reference>
<accession>A0A1F6UKI1</accession>
<dbReference type="Proteomes" id="UP000177950">
    <property type="component" value="Unassembled WGS sequence"/>
</dbReference>
<gene>
    <name evidence="1" type="ORF">A2V58_09350</name>
</gene>
<protein>
    <submittedName>
        <fullName evidence="1">Uncharacterized protein</fullName>
    </submittedName>
</protein>
<sequence length="148" mass="16223">MAVSEQYLRVAFAGMEFLLPSSASFAIEQREGLKGNDSGTGANVAWWETRGKRLPVYHLDGDLKPVRGNNWQRAVFLNAQPHPIGLAANEVQLLTRADVHVEPFQPLGQAPTRGGQLFSSAWIQGVEVTLVFEPHALATYLLTVKEGV</sequence>
<organism evidence="1 2">
    <name type="scientific">Candidatus Muproteobacteria bacterium RBG_19FT_COMBO_61_10</name>
    <dbReference type="NCBI Taxonomy" id="1817761"/>
    <lineage>
        <taxon>Bacteria</taxon>
        <taxon>Pseudomonadati</taxon>
        <taxon>Pseudomonadota</taxon>
        <taxon>Candidatus Muproteobacteria</taxon>
    </lineage>
</organism>
<dbReference type="EMBL" id="MFSV01000103">
    <property type="protein sequence ID" value="OGI57875.1"/>
    <property type="molecule type" value="Genomic_DNA"/>
</dbReference>
<name>A0A1F6UKI1_9PROT</name>
<evidence type="ECO:0000313" key="1">
    <source>
        <dbReference type="EMBL" id="OGI57875.1"/>
    </source>
</evidence>